<dbReference type="AlphaFoldDB" id="C6A4S9"/>
<accession>C6A4S9</accession>
<feature type="transmembrane region" description="Helical" evidence="6">
    <location>
        <begin position="12"/>
        <end position="32"/>
    </location>
</feature>
<evidence type="ECO:0000313" key="8">
    <source>
        <dbReference type="Proteomes" id="UP000009079"/>
    </source>
</evidence>
<feature type="transmembrane region" description="Helical" evidence="6">
    <location>
        <begin position="259"/>
        <end position="281"/>
    </location>
</feature>
<comment type="subcellular location">
    <subcellularLocation>
        <location evidence="1">Cell membrane</location>
        <topology evidence="1">Multi-pass membrane protein</topology>
    </subcellularLocation>
</comment>
<organism evidence="7 8">
    <name type="scientific">Thermococcus sibiricus (strain DSM 12597 / MM 739)</name>
    <dbReference type="NCBI Taxonomy" id="604354"/>
    <lineage>
        <taxon>Archaea</taxon>
        <taxon>Methanobacteriati</taxon>
        <taxon>Methanobacteriota</taxon>
        <taxon>Thermococci</taxon>
        <taxon>Thermococcales</taxon>
        <taxon>Thermococcaceae</taxon>
        <taxon>Thermococcus</taxon>
    </lineage>
</organism>
<evidence type="ECO:0000256" key="1">
    <source>
        <dbReference type="ARBA" id="ARBA00004651"/>
    </source>
</evidence>
<dbReference type="EMBL" id="CP001463">
    <property type="protein sequence ID" value="ACS90624.1"/>
    <property type="molecule type" value="Genomic_DNA"/>
</dbReference>
<feature type="transmembrane region" description="Helical" evidence="6">
    <location>
        <begin position="78"/>
        <end position="97"/>
    </location>
</feature>
<dbReference type="PANTHER" id="PTHR43652">
    <property type="entry name" value="BASIC AMINO ACID ANTIPORTER YFCC-RELATED"/>
    <property type="match status" value="1"/>
</dbReference>
<keyword evidence="2" id="KW-1003">Cell membrane</keyword>
<feature type="transmembrane region" description="Helical" evidence="6">
    <location>
        <begin position="168"/>
        <end position="187"/>
    </location>
</feature>
<keyword evidence="3 6" id="KW-0812">Transmembrane</keyword>
<dbReference type="KEGG" id="tsi:TSIB_1573"/>
<feature type="transmembrane region" description="Helical" evidence="6">
    <location>
        <begin position="144"/>
        <end position="161"/>
    </location>
</feature>
<proteinExistence type="predicted"/>
<feature type="transmembrane region" description="Helical" evidence="6">
    <location>
        <begin position="442"/>
        <end position="462"/>
    </location>
</feature>
<keyword evidence="5 6" id="KW-0472">Membrane</keyword>
<dbReference type="InterPro" id="IPR018385">
    <property type="entry name" value="C4_dicarb_anaerob_car-like"/>
</dbReference>
<dbReference type="PANTHER" id="PTHR43652:SF2">
    <property type="entry name" value="BASIC AMINO ACID ANTIPORTER YFCC-RELATED"/>
    <property type="match status" value="1"/>
</dbReference>
<feature type="transmembrane region" description="Helical" evidence="6">
    <location>
        <begin position="118"/>
        <end position="138"/>
    </location>
</feature>
<evidence type="ECO:0000313" key="7">
    <source>
        <dbReference type="EMBL" id="ACS90624.1"/>
    </source>
</evidence>
<evidence type="ECO:0000256" key="3">
    <source>
        <dbReference type="ARBA" id="ARBA00022692"/>
    </source>
</evidence>
<dbReference type="Pfam" id="PF03606">
    <property type="entry name" value="DcuC"/>
    <property type="match status" value="1"/>
</dbReference>
<dbReference type="HOGENOM" id="CLU_035307_0_1_2"/>
<feature type="transmembrane region" description="Helical" evidence="6">
    <location>
        <begin position="317"/>
        <end position="335"/>
    </location>
</feature>
<protein>
    <submittedName>
        <fullName evidence="7">C4-dicarboxylate anaerobic carrier</fullName>
    </submittedName>
</protein>
<dbReference type="InterPro" id="IPR051679">
    <property type="entry name" value="DASS-Related_Transporters"/>
</dbReference>
<dbReference type="eggNOG" id="arCOG04315">
    <property type="taxonomic scope" value="Archaea"/>
</dbReference>
<reference evidence="7 8" key="1">
    <citation type="journal article" date="2009" name="Appl. Environ. Microbiol.">
        <title>Metabolic versatility and indigenous origin of the archaeon Thermococcus sibiricus, isolated from a siberian oil reservoir, as revealed by genome analysis.</title>
        <authorList>
            <person name="Mardanov A.V."/>
            <person name="Ravin N.V."/>
            <person name="Svetlitchnyi V.A."/>
            <person name="Beletsky A.V."/>
            <person name="Miroshnichenko M.L."/>
            <person name="Bonch-Osmolovskaya E.A."/>
            <person name="Skryabin K.G."/>
        </authorList>
    </citation>
    <scope>NUCLEOTIDE SEQUENCE [LARGE SCALE GENOMIC DNA]</scope>
    <source>
        <strain evidence="8">DSM 12597 / MM 739</strain>
    </source>
</reference>
<evidence type="ECO:0000256" key="2">
    <source>
        <dbReference type="ARBA" id="ARBA00022475"/>
    </source>
</evidence>
<dbReference type="GO" id="GO:0005886">
    <property type="term" value="C:plasma membrane"/>
    <property type="evidence" value="ECO:0007669"/>
    <property type="project" value="UniProtKB-SubCell"/>
</dbReference>
<gene>
    <name evidence="7" type="ordered locus">TSIB_1573</name>
</gene>
<feature type="transmembrane region" description="Helical" evidence="6">
    <location>
        <begin position="287"/>
        <end position="305"/>
    </location>
</feature>
<feature type="transmembrane region" description="Helical" evidence="6">
    <location>
        <begin position="199"/>
        <end position="221"/>
    </location>
</feature>
<dbReference type="STRING" id="604354.TSIB_1573"/>
<dbReference type="Proteomes" id="UP000009079">
    <property type="component" value="Chromosome"/>
</dbReference>
<feature type="transmembrane region" description="Helical" evidence="6">
    <location>
        <begin position="355"/>
        <end position="375"/>
    </location>
</feature>
<sequence length="465" mass="50627">MKMAVPDWLKNPHGYFIIFVLILIATLATWTLPAGEYDRFKDPNSGKTIVDPESFHYVDPNPVDPFEMLQAIPTGFKQAAGIIAFVFIIAGAIQIIRSTGALDAGIIAMVNKLKGRDTPLLLAIMFVFALLGSVFGFAEETIPLIPLGVAMALALGYDRVVGFHIVRTAAWVGFAGAMLNPFTIGVAQSIAELPLYSGLWYRIICFLVFFAIGAVFILKYARDVRKDPKKSILYGYEGEDRAEFSLNYEQQELTPTRKLILLVLFGGILLQIYGVIEYGWYTTEISALFLGLGIIAGLIAKMNPSKLFGEFVSGAKGVTYGALIIGFARAIVVILSEGRVLDTIIHGLATPLGSLGPATAGVAMFLIHSIINFFIGSGSGQAAATMPIMTPLADLIGVTRQTAVLAFQFGDGITNMFYPAMIYYLVFADIPYDRWVRHIWKLVVYLTIAGAILVAIAGFINYGPY</sequence>
<evidence type="ECO:0000256" key="6">
    <source>
        <dbReference type="SAM" id="Phobius"/>
    </source>
</evidence>
<evidence type="ECO:0000256" key="4">
    <source>
        <dbReference type="ARBA" id="ARBA00022989"/>
    </source>
</evidence>
<name>C6A4S9_THESM</name>
<keyword evidence="8" id="KW-1185">Reference proteome</keyword>
<keyword evidence="4 6" id="KW-1133">Transmembrane helix</keyword>
<evidence type="ECO:0000256" key="5">
    <source>
        <dbReference type="ARBA" id="ARBA00023136"/>
    </source>
</evidence>